<dbReference type="InterPro" id="IPR027396">
    <property type="entry name" value="DsrEFH-like"/>
</dbReference>
<sequence>MSKFALFPFRGEPLCFIHVLLNVLDMNERGHEAIIVLEGESVTLVAKMAQEGHMLHPLYVKAKDKGLIAGACKACSAKLKATDAVLAEGLPLLEGMSGHPSMAEYAEKGYAIVTF</sequence>
<dbReference type="Proteomes" id="UP000503251">
    <property type="component" value="Chromosome"/>
</dbReference>
<gene>
    <name evidence="1" type="ORF">E8L03_02005</name>
</gene>
<evidence type="ECO:0000313" key="1">
    <source>
        <dbReference type="EMBL" id="QJT07775.1"/>
    </source>
</evidence>
<dbReference type="InterPro" id="IPR003787">
    <property type="entry name" value="Sulphur_relay_DsrE/F-like"/>
</dbReference>
<dbReference type="EMBL" id="CP039543">
    <property type="protein sequence ID" value="QJT07775.1"/>
    <property type="molecule type" value="Genomic_DNA"/>
</dbReference>
<dbReference type="Pfam" id="PF02635">
    <property type="entry name" value="DsrE"/>
    <property type="match status" value="1"/>
</dbReference>
<dbReference type="SUPFAM" id="SSF75169">
    <property type="entry name" value="DsrEFH-like"/>
    <property type="match status" value="1"/>
</dbReference>
<keyword evidence="2" id="KW-1185">Reference proteome</keyword>
<organism evidence="1 2">
    <name type="scientific">Oceanidesulfovibrio marinus</name>
    <dbReference type="NCBI Taxonomy" id="370038"/>
    <lineage>
        <taxon>Bacteria</taxon>
        <taxon>Pseudomonadati</taxon>
        <taxon>Thermodesulfobacteriota</taxon>
        <taxon>Desulfovibrionia</taxon>
        <taxon>Desulfovibrionales</taxon>
        <taxon>Desulfovibrionaceae</taxon>
        <taxon>Oceanidesulfovibrio</taxon>
    </lineage>
</organism>
<name>A0ABX6NDE2_9BACT</name>
<accession>A0ABX6NDE2</accession>
<dbReference type="RefSeq" id="WP_171266418.1">
    <property type="nucleotide sequence ID" value="NZ_CP039543.1"/>
</dbReference>
<proteinExistence type="predicted"/>
<protein>
    <submittedName>
        <fullName evidence="1">Cytoplasmic protein</fullName>
    </submittedName>
</protein>
<reference evidence="1 2" key="1">
    <citation type="submission" date="2019-04" db="EMBL/GenBank/DDBJ databases">
        <title>Isolation and culture of sulfate reducing bacteria from the cold seep of the South China Sea.</title>
        <authorList>
            <person name="Sun C."/>
            <person name="Liu R."/>
        </authorList>
    </citation>
    <scope>NUCLEOTIDE SEQUENCE [LARGE SCALE GENOMIC DNA]</scope>
    <source>
        <strain evidence="1 2">CS1</strain>
    </source>
</reference>
<evidence type="ECO:0000313" key="2">
    <source>
        <dbReference type="Proteomes" id="UP000503251"/>
    </source>
</evidence>